<dbReference type="EC" id="2.7.13.3" evidence="2"/>
<dbReference type="PROSITE" id="PS50110">
    <property type="entry name" value="RESPONSE_REGULATORY"/>
    <property type="match status" value="1"/>
</dbReference>
<evidence type="ECO:0000313" key="6">
    <source>
        <dbReference type="EMBL" id="NDW05705.1"/>
    </source>
</evidence>
<protein>
    <recommendedName>
        <fullName evidence="2">histidine kinase</fullName>
        <ecNumber evidence="2">2.7.13.3</ecNumber>
    </recommendedName>
</protein>
<dbReference type="GO" id="GO:0000160">
    <property type="term" value="P:phosphorelay signal transduction system"/>
    <property type="evidence" value="ECO:0007669"/>
    <property type="project" value="InterPro"/>
</dbReference>
<comment type="caution">
    <text evidence="6">The sequence shown here is derived from an EMBL/GenBank/DDBJ whole genome shotgun (WGS) entry which is preliminary data.</text>
</comment>
<dbReference type="InterPro" id="IPR004358">
    <property type="entry name" value="Sig_transdc_His_kin-like_C"/>
</dbReference>
<dbReference type="EMBL" id="JAAAMG010000011">
    <property type="protein sequence ID" value="NDW05705.1"/>
    <property type="molecule type" value="Genomic_DNA"/>
</dbReference>
<dbReference type="GO" id="GO:0004673">
    <property type="term" value="F:protein histidine kinase activity"/>
    <property type="evidence" value="ECO:0007669"/>
    <property type="project" value="UniProtKB-EC"/>
</dbReference>
<dbReference type="PRINTS" id="PR00344">
    <property type="entry name" value="BCTRLSENSOR"/>
</dbReference>
<dbReference type="InterPro" id="IPR003594">
    <property type="entry name" value="HATPase_dom"/>
</dbReference>
<dbReference type="PROSITE" id="PS50109">
    <property type="entry name" value="HIS_KIN"/>
    <property type="match status" value="1"/>
</dbReference>
<evidence type="ECO:0000256" key="2">
    <source>
        <dbReference type="ARBA" id="ARBA00012438"/>
    </source>
</evidence>
<dbReference type="PANTHER" id="PTHR43065">
    <property type="entry name" value="SENSOR HISTIDINE KINASE"/>
    <property type="match status" value="1"/>
</dbReference>
<evidence type="ECO:0000256" key="3">
    <source>
        <dbReference type="PROSITE-ProRule" id="PRU00169"/>
    </source>
</evidence>
<dbReference type="Gene3D" id="3.40.50.2300">
    <property type="match status" value="1"/>
</dbReference>
<comment type="catalytic activity">
    <reaction evidence="1">
        <text>ATP + protein L-histidine = ADP + protein N-phospho-L-histidine.</text>
        <dbReference type="EC" id="2.7.13.3"/>
    </reaction>
</comment>
<keyword evidence="3" id="KW-0597">Phosphoprotein</keyword>
<evidence type="ECO:0000313" key="7">
    <source>
        <dbReference type="Proteomes" id="UP000469011"/>
    </source>
</evidence>
<dbReference type="Pfam" id="PF02518">
    <property type="entry name" value="HATPase_c"/>
    <property type="match status" value="1"/>
</dbReference>
<evidence type="ECO:0000259" key="5">
    <source>
        <dbReference type="PROSITE" id="PS50110"/>
    </source>
</evidence>
<accession>A0A6N9T668</accession>
<dbReference type="Pfam" id="PF06490">
    <property type="entry name" value="FleQ"/>
    <property type="match status" value="1"/>
</dbReference>
<keyword evidence="7" id="KW-1185">Reference proteome</keyword>
<dbReference type="Proteomes" id="UP000469011">
    <property type="component" value="Unassembled WGS sequence"/>
</dbReference>
<sequence>MFEPFFTTKAVGEGTGLGLSAVHGIVTAHKGTLDVRSKVGKGSSIEAYFPRSDLLPIEEEDAAALSRDIPRGNGETILVLDPDRQRRTLLEEMLAHLGYEAVGFGQTQVALDAVARDGDRFDLALLDEAVVDPALPHLRDGPPGPYAGLPVLVIAERGSSAGRGEWGHASVVRLEKPLRMEALAMALSHEIQRNSVPENPPLQLAARRP</sequence>
<gene>
    <name evidence="6" type="ORF">GTK09_14870</name>
</gene>
<dbReference type="AlphaFoldDB" id="A0A6N9T668"/>
<dbReference type="SUPFAM" id="SSF52172">
    <property type="entry name" value="CheY-like"/>
    <property type="match status" value="1"/>
</dbReference>
<feature type="domain" description="Response regulatory" evidence="5">
    <location>
        <begin position="76"/>
        <end position="191"/>
    </location>
</feature>
<feature type="domain" description="Histidine kinase" evidence="4">
    <location>
        <begin position="1"/>
        <end position="53"/>
    </location>
</feature>
<evidence type="ECO:0000256" key="1">
    <source>
        <dbReference type="ARBA" id="ARBA00000085"/>
    </source>
</evidence>
<dbReference type="Gene3D" id="3.30.565.10">
    <property type="entry name" value="Histidine kinase-like ATPase, C-terminal domain"/>
    <property type="match status" value="1"/>
</dbReference>
<dbReference type="PANTHER" id="PTHR43065:SF42">
    <property type="entry name" value="TWO-COMPONENT SENSOR PPRA"/>
    <property type="match status" value="1"/>
</dbReference>
<dbReference type="InterPro" id="IPR005467">
    <property type="entry name" value="His_kinase_dom"/>
</dbReference>
<dbReference type="SUPFAM" id="SSF55874">
    <property type="entry name" value="ATPase domain of HSP90 chaperone/DNA topoisomerase II/histidine kinase"/>
    <property type="match status" value="1"/>
</dbReference>
<organism evidence="6 7">
    <name type="scientific">Jiella pacifica</name>
    <dbReference type="NCBI Taxonomy" id="2696469"/>
    <lineage>
        <taxon>Bacteria</taxon>
        <taxon>Pseudomonadati</taxon>
        <taxon>Pseudomonadota</taxon>
        <taxon>Alphaproteobacteria</taxon>
        <taxon>Hyphomicrobiales</taxon>
        <taxon>Aurantimonadaceae</taxon>
        <taxon>Jiella</taxon>
    </lineage>
</organism>
<dbReference type="InterPro" id="IPR001789">
    <property type="entry name" value="Sig_transdc_resp-reg_receiver"/>
</dbReference>
<proteinExistence type="predicted"/>
<reference evidence="6 7" key="1">
    <citation type="submission" date="2020-01" db="EMBL/GenBank/DDBJ databases">
        <title>Jiella pacifica sp. nov.</title>
        <authorList>
            <person name="Xue Z."/>
            <person name="Zhu S."/>
            <person name="Chen J."/>
            <person name="Yang J."/>
        </authorList>
    </citation>
    <scope>NUCLEOTIDE SEQUENCE [LARGE SCALE GENOMIC DNA]</scope>
    <source>
        <strain evidence="6 7">40Bstr34</strain>
    </source>
</reference>
<evidence type="ECO:0000259" key="4">
    <source>
        <dbReference type="PROSITE" id="PS50109"/>
    </source>
</evidence>
<dbReference type="InterPro" id="IPR011006">
    <property type="entry name" value="CheY-like_superfamily"/>
</dbReference>
<name>A0A6N9T668_9HYPH</name>
<feature type="modified residue" description="4-aspartylphosphate" evidence="3">
    <location>
        <position position="127"/>
    </location>
</feature>
<dbReference type="InterPro" id="IPR010518">
    <property type="entry name" value="FleQ"/>
</dbReference>
<dbReference type="InterPro" id="IPR036890">
    <property type="entry name" value="HATPase_C_sf"/>
</dbReference>